<feature type="transmembrane region" description="Helical" evidence="1">
    <location>
        <begin position="43"/>
        <end position="62"/>
    </location>
</feature>
<feature type="transmembrane region" description="Helical" evidence="1">
    <location>
        <begin position="214"/>
        <end position="234"/>
    </location>
</feature>
<accession>A0ABY6HRZ8</accession>
<feature type="transmembrane region" description="Helical" evidence="1">
    <location>
        <begin position="146"/>
        <end position="163"/>
    </location>
</feature>
<gene>
    <name evidence="2" type="ORF">NEF87_002570</name>
</gene>
<feature type="transmembrane region" description="Helical" evidence="1">
    <location>
        <begin position="74"/>
        <end position="94"/>
    </location>
</feature>
<evidence type="ECO:0000313" key="3">
    <source>
        <dbReference type="Proteomes" id="UP001208689"/>
    </source>
</evidence>
<reference evidence="2" key="1">
    <citation type="submission" date="2022-09" db="EMBL/GenBank/DDBJ databases">
        <title>Actin cytoskeleton and complex cell architecture in an #Asgard archaeon.</title>
        <authorList>
            <person name="Ponce Toledo R.I."/>
            <person name="Schleper C."/>
            <person name="Rodrigues Oliveira T."/>
            <person name="Wollweber F."/>
            <person name="Xu J."/>
            <person name="Rittmann S."/>
            <person name="Klingl A."/>
            <person name="Pilhofer M."/>
        </authorList>
    </citation>
    <scope>NUCLEOTIDE SEQUENCE</scope>
    <source>
        <strain evidence="2">B-35</strain>
    </source>
</reference>
<evidence type="ECO:0000256" key="1">
    <source>
        <dbReference type="SAM" id="Phobius"/>
    </source>
</evidence>
<feature type="transmembrane region" description="Helical" evidence="1">
    <location>
        <begin position="12"/>
        <end position="31"/>
    </location>
</feature>
<feature type="transmembrane region" description="Helical" evidence="1">
    <location>
        <begin position="183"/>
        <end position="202"/>
    </location>
</feature>
<proteinExistence type="predicted"/>
<sequence length="240" mass="27406">MIQQLTNPQIQTFVFNGIIIILFVIFSYFLLKRNRNRLSMSLTLYFLTISVGLILNIIYRAIDEETVNIVLNIFTIYFTTLAGVQLLNFVLNLYFSSQIHTLKRQLIYTIIYAVALLGLPIIGIIFDQVSWGPIAGVPIYEFSFGFYGLICSQIIFVFIIYYAMKIKTKMGANKYSTKFMRSIVGILCFDLQLIGAYLAHTFGGDSTDSPMRLIGLIFQLIFILPGAFLLYFGLKKEPEN</sequence>
<feature type="transmembrane region" description="Helical" evidence="1">
    <location>
        <begin position="106"/>
        <end position="126"/>
    </location>
</feature>
<dbReference type="EMBL" id="CP104013">
    <property type="protein sequence ID" value="UYP46285.1"/>
    <property type="molecule type" value="Genomic_DNA"/>
</dbReference>
<evidence type="ECO:0000313" key="2">
    <source>
        <dbReference type="EMBL" id="UYP46285.1"/>
    </source>
</evidence>
<name>A0ABY6HRZ8_9ARCH</name>
<protein>
    <recommendedName>
        <fullName evidence="4">Histidine kinase N-terminal 7TM region domain-containing protein</fullName>
    </recommendedName>
</protein>
<keyword evidence="1" id="KW-1133">Transmembrane helix</keyword>
<keyword evidence="1" id="KW-0812">Transmembrane</keyword>
<keyword evidence="1" id="KW-0472">Membrane</keyword>
<keyword evidence="3" id="KW-1185">Reference proteome</keyword>
<evidence type="ECO:0008006" key="4">
    <source>
        <dbReference type="Google" id="ProtNLM"/>
    </source>
</evidence>
<dbReference type="Proteomes" id="UP001208689">
    <property type="component" value="Chromosome"/>
</dbReference>
<organism evidence="2 3">
    <name type="scientific">Candidatus Lokiarchaeum ossiferum</name>
    <dbReference type="NCBI Taxonomy" id="2951803"/>
    <lineage>
        <taxon>Archaea</taxon>
        <taxon>Promethearchaeati</taxon>
        <taxon>Promethearchaeota</taxon>
        <taxon>Promethearchaeia</taxon>
        <taxon>Promethearchaeales</taxon>
        <taxon>Promethearchaeaceae</taxon>
        <taxon>Candidatus Lokiarchaeum</taxon>
    </lineage>
</organism>